<dbReference type="GO" id="GO:0007018">
    <property type="term" value="P:microtubule-based movement"/>
    <property type="evidence" value="ECO:0007669"/>
    <property type="project" value="TreeGrafter"/>
</dbReference>
<protein>
    <submittedName>
        <fullName evidence="3">Uncharacterized protein</fullName>
    </submittedName>
</protein>
<sequence length="244" mass="28962">MPPKKELKFDLPEEDARISPAEHRTFRKSLFATQTEDEDSPPQSRTFRKSTYPDDNDNGSETSSRKYRKSKYPGQDDDDELDRKSRISNLVGSRARYSTRLTQMFTNIKIRRDRQSSILRPAEIFMPTYRMESQKPFDPRIVEDFLESRIKDRLDEHEKFEFDNTKSMHSIARKLSEEILLEVKNYEFDRYKIFVSVTIGQKMYQGFDKSIAVLWDVNNDTMATFVYERNNVFGLFNVFGVYFD</sequence>
<evidence type="ECO:0000313" key="4">
    <source>
        <dbReference type="Proteomes" id="UP001153620"/>
    </source>
</evidence>
<dbReference type="EMBL" id="OU895877">
    <property type="protein sequence ID" value="CAG9797700.1"/>
    <property type="molecule type" value="Genomic_DNA"/>
</dbReference>
<dbReference type="CDD" id="cd21451">
    <property type="entry name" value="DLC-like_TCTEX1D"/>
    <property type="match status" value="1"/>
</dbReference>
<dbReference type="InterPro" id="IPR005334">
    <property type="entry name" value="Tctex-1-like"/>
</dbReference>
<dbReference type="Proteomes" id="UP001153620">
    <property type="component" value="Chromosome 1"/>
</dbReference>
<dbReference type="GO" id="GO:0005737">
    <property type="term" value="C:cytoplasm"/>
    <property type="evidence" value="ECO:0007669"/>
    <property type="project" value="TreeGrafter"/>
</dbReference>
<evidence type="ECO:0000256" key="1">
    <source>
        <dbReference type="ARBA" id="ARBA00005361"/>
    </source>
</evidence>
<evidence type="ECO:0000313" key="3">
    <source>
        <dbReference type="EMBL" id="CAG9797700.1"/>
    </source>
</evidence>
<dbReference type="OrthoDB" id="10248487at2759"/>
<dbReference type="InterPro" id="IPR038586">
    <property type="entry name" value="Tctex-1-like_sf"/>
</dbReference>
<dbReference type="AlphaFoldDB" id="A0A9N9RJ47"/>
<feature type="region of interest" description="Disordered" evidence="2">
    <location>
        <begin position="1"/>
        <end position="85"/>
    </location>
</feature>
<dbReference type="Pfam" id="PF03645">
    <property type="entry name" value="Tctex-1"/>
    <property type="match status" value="1"/>
</dbReference>
<gene>
    <name evidence="3" type="ORF">CHIRRI_LOCUS689</name>
</gene>
<dbReference type="GO" id="GO:0005868">
    <property type="term" value="C:cytoplasmic dynein complex"/>
    <property type="evidence" value="ECO:0007669"/>
    <property type="project" value="TreeGrafter"/>
</dbReference>
<comment type="similarity">
    <text evidence="1">Belongs to the dynein light chain Tctex-type family.</text>
</comment>
<keyword evidence="4" id="KW-1185">Reference proteome</keyword>
<evidence type="ECO:0000256" key="2">
    <source>
        <dbReference type="SAM" id="MobiDB-lite"/>
    </source>
</evidence>
<proteinExistence type="inferred from homology"/>
<dbReference type="GO" id="GO:0045505">
    <property type="term" value="F:dynein intermediate chain binding"/>
    <property type="evidence" value="ECO:0007669"/>
    <property type="project" value="TreeGrafter"/>
</dbReference>
<reference evidence="3" key="2">
    <citation type="submission" date="2022-10" db="EMBL/GenBank/DDBJ databases">
        <authorList>
            <consortium name="ENA_rothamsted_submissions"/>
            <consortium name="culmorum"/>
            <person name="King R."/>
        </authorList>
    </citation>
    <scope>NUCLEOTIDE SEQUENCE</scope>
</reference>
<dbReference type="PANTHER" id="PTHR21255:SF69">
    <property type="entry name" value="AT23443P"/>
    <property type="match status" value="1"/>
</dbReference>
<organism evidence="3 4">
    <name type="scientific">Chironomus riparius</name>
    <dbReference type="NCBI Taxonomy" id="315576"/>
    <lineage>
        <taxon>Eukaryota</taxon>
        <taxon>Metazoa</taxon>
        <taxon>Ecdysozoa</taxon>
        <taxon>Arthropoda</taxon>
        <taxon>Hexapoda</taxon>
        <taxon>Insecta</taxon>
        <taxon>Pterygota</taxon>
        <taxon>Neoptera</taxon>
        <taxon>Endopterygota</taxon>
        <taxon>Diptera</taxon>
        <taxon>Nematocera</taxon>
        <taxon>Chironomoidea</taxon>
        <taxon>Chironomidae</taxon>
        <taxon>Chironominae</taxon>
        <taxon>Chironomus</taxon>
    </lineage>
</organism>
<accession>A0A9N9RJ47</accession>
<name>A0A9N9RJ47_9DIPT</name>
<reference evidence="3" key="1">
    <citation type="submission" date="2022-01" db="EMBL/GenBank/DDBJ databases">
        <authorList>
            <person name="King R."/>
        </authorList>
    </citation>
    <scope>NUCLEOTIDE SEQUENCE</scope>
</reference>
<feature type="compositionally biased region" description="Basic and acidic residues" evidence="2">
    <location>
        <begin position="1"/>
        <end position="24"/>
    </location>
</feature>
<dbReference type="PANTHER" id="PTHR21255">
    <property type="entry name" value="T-COMPLEX-ASSOCIATED-TESTIS-EXPRESSED 1/ DYNEIN LIGHT CHAIN"/>
    <property type="match status" value="1"/>
</dbReference>
<dbReference type="Gene3D" id="3.30.1140.40">
    <property type="entry name" value="Tctex-1"/>
    <property type="match status" value="1"/>
</dbReference>